<gene>
    <name evidence="2" type="ORF">F4553_005678</name>
</gene>
<keyword evidence="3" id="KW-1185">Reference proteome</keyword>
<name>A0A841BVP4_9ACTN</name>
<evidence type="ECO:0000313" key="2">
    <source>
        <dbReference type="EMBL" id="MBB5872244.1"/>
    </source>
</evidence>
<organism evidence="2 3">
    <name type="scientific">Allocatelliglobosispora scoriae</name>
    <dbReference type="NCBI Taxonomy" id="643052"/>
    <lineage>
        <taxon>Bacteria</taxon>
        <taxon>Bacillati</taxon>
        <taxon>Actinomycetota</taxon>
        <taxon>Actinomycetes</taxon>
        <taxon>Micromonosporales</taxon>
        <taxon>Micromonosporaceae</taxon>
        <taxon>Allocatelliglobosispora</taxon>
    </lineage>
</organism>
<keyword evidence="1" id="KW-0472">Membrane</keyword>
<protein>
    <recommendedName>
        <fullName evidence="4">DUF2631 domain-containing protein</fullName>
    </recommendedName>
</protein>
<comment type="caution">
    <text evidence="2">The sequence shown here is derived from an EMBL/GenBank/DDBJ whole genome shotgun (WGS) entry which is preliminary data.</text>
</comment>
<keyword evidence="1" id="KW-0812">Transmembrane</keyword>
<feature type="transmembrane region" description="Helical" evidence="1">
    <location>
        <begin position="21"/>
        <end position="41"/>
    </location>
</feature>
<dbReference type="RefSeq" id="WP_312875413.1">
    <property type="nucleotide sequence ID" value="NZ_JACHMN010000003.1"/>
</dbReference>
<reference evidence="2 3" key="1">
    <citation type="submission" date="2020-08" db="EMBL/GenBank/DDBJ databases">
        <title>Sequencing the genomes of 1000 actinobacteria strains.</title>
        <authorList>
            <person name="Klenk H.-P."/>
        </authorList>
    </citation>
    <scope>NUCLEOTIDE SEQUENCE [LARGE SCALE GENOMIC DNA]</scope>
    <source>
        <strain evidence="2 3">DSM 45362</strain>
    </source>
</reference>
<proteinExistence type="predicted"/>
<sequence>MAGSEPVTSPDQHKPTPVKKGYIAGIVTAIALLLLSIGSNITGEEQAWLYIVAGLIIAIIASDAVLRRNGLR</sequence>
<evidence type="ECO:0000313" key="3">
    <source>
        <dbReference type="Proteomes" id="UP000587527"/>
    </source>
</evidence>
<evidence type="ECO:0008006" key="4">
    <source>
        <dbReference type="Google" id="ProtNLM"/>
    </source>
</evidence>
<feature type="transmembrane region" description="Helical" evidence="1">
    <location>
        <begin position="47"/>
        <end position="66"/>
    </location>
</feature>
<keyword evidence="1" id="KW-1133">Transmembrane helix</keyword>
<dbReference type="EMBL" id="JACHMN010000003">
    <property type="protein sequence ID" value="MBB5872244.1"/>
    <property type="molecule type" value="Genomic_DNA"/>
</dbReference>
<dbReference type="Proteomes" id="UP000587527">
    <property type="component" value="Unassembled WGS sequence"/>
</dbReference>
<evidence type="ECO:0000256" key="1">
    <source>
        <dbReference type="SAM" id="Phobius"/>
    </source>
</evidence>
<accession>A0A841BVP4</accession>
<dbReference type="AlphaFoldDB" id="A0A841BVP4"/>